<dbReference type="CDD" id="cd13590">
    <property type="entry name" value="PBP2_PotD_PotF_like"/>
    <property type="match status" value="1"/>
</dbReference>
<dbReference type="Proteomes" id="UP000051494">
    <property type="component" value="Unassembled WGS sequence"/>
</dbReference>
<dbReference type="Gene3D" id="3.40.190.10">
    <property type="entry name" value="Periplasmic binding protein-like II"/>
    <property type="match status" value="2"/>
</dbReference>
<dbReference type="GO" id="GO:0019808">
    <property type="term" value="F:polyamine binding"/>
    <property type="evidence" value="ECO:0007669"/>
    <property type="project" value="InterPro"/>
</dbReference>
<keyword evidence="4 5" id="KW-0574">Periplasm</keyword>
<dbReference type="EMBL" id="LKHV02000001">
    <property type="protein sequence ID" value="MCS5708658.1"/>
    <property type="molecule type" value="Genomic_DNA"/>
</dbReference>
<comment type="function">
    <text evidence="5">Required for the activity of the bacterial periplasmic transport system of putrescine.</text>
</comment>
<dbReference type="AlphaFoldDB" id="A0AAE3HQ81"/>
<keyword evidence="8" id="KW-1185">Reference proteome</keyword>
<evidence type="ECO:0000256" key="6">
    <source>
        <dbReference type="PIRSR" id="PIRSR019574-1"/>
    </source>
</evidence>
<dbReference type="SUPFAM" id="SSF53850">
    <property type="entry name" value="Periplasmic binding protein-like II"/>
    <property type="match status" value="1"/>
</dbReference>
<dbReference type="InterPro" id="IPR001188">
    <property type="entry name" value="Sperm_putr-bd"/>
</dbReference>
<dbReference type="PIRSF" id="PIRSF019574">
    <property type="entry name" value="Periplasmic_polyamine_BP"/>
    <property type="match status" value="1"/>
</dbReference>
<dbReference type="InterPro" id="IPR006059">
    <property type="entry name" value="SBP"/>
</dbReference>
<dbReference type="GO" id="GO:0015846">
    <property type="term" value="P:polyamine transport"/>
    <property type="evidence" value="ECO:0007669"/>
    <property type="project" value="InterPro"/>
</dbReference>
<protein>
    <recommendedName>
        <fullName evidence="5">Putrescine-binding periplasmic protein</fullName>
    </recommendedName>
</protein>
<dbReference type="RefSeq" id="WP_141651908.1">
    <property type="nucleotide sequence ID" value="NZ_LKHV02000001.1"/>
</dbReference>
<dbReference type="PANTHER" id="PTHR30222:SF17">
    <property type="entry name" value="SPERMIDINE_PUTRESCINE-BINDING PERIPLASMIC PROTEIN"/>
    <property type="match status" value="1"/>
</dbReference>
<keyword evidence="3" id="KW-0732">Signal</keyword>
<sequence>MFNAVSDDAYLSMPFSMGKQMEKNMRIWLSLAVVSFCAFVQANEKVVNVYAWPQEVSLEIIEKFQKDTGIKVNFATFDSNEMLYAKMKASKGQYDIIEPSGYYISRMIREGMIQKIDLNALTNYQNIDPRFRHPDYDLTGEYSIPWVWGVTGIFVNRNYHASKKIEKWSDFWSQSYYDALLMLDDPREVFNIGLLTLDQSPNEQNADILAEAYKHLLKLLPNIRLYNNNSVASLIIDEDVTVGMAWNADVYKASRENPAIEFIYPKDKFVMWVDAFAIPSDAPHPENAYIFLNYILQARIAAIQVQETYYAITNQAAKESLPKTLLDNKILFPDDETLSRGIFQTDVNNEALETISRYWQLLKLQ</sequence>
<reference evidence="7" key="1">
    <citation type="journal article" date="2016" name="Genome Announc.">
        <title>Draft Genome Sequences of Two Novel Amoeba-Resistant Intranuclear Bacteria, 'Candidatus Berkiella cookevillensis' and 'Candidatus Berkiella aquae'.</title>
        <authorList>
            <person name="Mehari Y.T."/>
            <person name="Arivett B.A."/>
            <person name="Farone A.L."/>
            <person name="Gunderson J.H."/>
            <person name="Farone M.B."/>
        </authorList>
    </citation>
    <scope>NUCLEOTIDE SEQUENCE</scope>
    <source>
        <strain evidence="7">CC99</strain>
    </source>
</reference>
<evidence type="ECO:0000256" key="5">
    <source>
        <dbReference type="PIRNR" id="PIRNR019574"/>
    </source>
</evidence>
<organism evidence="7 8">
    <name type="scientific">Candidatus Berkiella cookevillensis</name>
    <dbReference type="NCBI Taxonomy" id="437022"/>
    <lineage>
        <taxon>Bacteria</taxon>
        <taxon>Pseudomonadati</taxon>
        <taxon>Pseudomonadota</taxon>
        <taxon>Gammaproteobacteria</taxon>
        <taxon>Candidatus Berkiellales</taxon>
        <taxon>Candidatus Berkiellaceae</taxon>
        <taxon>Candidatus Berkiella</taxon>
    </lineage>
</organism>
<evidence type="ECO:0000313" key="8">
    <source>
        <dbReference type="Proteomes" id="UP000051494"/>
    </source>
</evidence>
<proteinExistence type="inferred from homology"/>
<evidence type="ECO:0000256" key="3">
    <source>
        <dbReference type="ARBA" id="ARBA00022729"/>
    </source>
</evidence>
<comment type="caution">
    <text evidence="7">The sequence shown here is derived from an EMBL/GenBank/DDBJ whole genome shotgun (WGS) entry which is preliminary data.</text>
</comment>
<comment type="similarity">
    <text evidence="5">Belongs to the bacterial solute-binding protein PotD/PotF family.</text>
</comment>
<evidence type="ECO:0000256" key="2">
    <source>
        <dbReference type="ARBA" id="ARBA00022448"/>
    </source>
</evidence>
<accession>A0AAE3HQ81</accession>
<evidence type="ECO:0000313" key="7">
    <source>
        <dbReference type="EMBL" id="MCS5708658.1"/>
    </source>
</evidence>
<comment type="subcellular location">
    <subcellularLocation>
        <location evidence="1 5">Periplasm</location>
    </subcellularLocation>
</comment>
<gene>
    <name evidence="7" type="ORF">CC99x_007025</name>
</gene>
<feature type="binding site" evidence="6">
    <location>
        <begin position="185"/>
        <end position="188"/>
    </location>
    <ligand>
        <name>spermidine</name>
        <dbReference type="ChEBI" id="CHEBI:57834"/>
    </ligand>
</feature>
<dbReference type="PANTHER" id="PTHR30222">
    <property type="entry name" value="SPERMIDINE/PUTRESCINE-BINDING PERIPLASMIC PROTEIN"/>
    <property type="match status" value="1"/>
</dbReference>
<feature type="binding site" evidence="6">
    <location>
        <position position="102"/>
    </location>
    <ligand>
        <name>spermidine</name>
        <dbReference type="ChEBI" id="CHEBI:57834"/>
    </ligand>
</feature>
<keyword evidence="2 5" id="KW-0813">Transport</keyword>
<dbReference type="PRINTS" id="PR00909">
    <property type="entry name" value="SPERMDNBNDNG"/>
</dbReference>
<reference evidence="7" key="2">
    <citation type="submission" date="2021-06" db="EMBL/GenBank/DDBJ databases">
        <title>Genomic Description and Analysis of Intracellular Bacteria, Candidatus Berkiella cookevillensis and Candidatus Berkiella aquae.</title>
        <authorList>
            <person name="Kidane D.T."/>
            <person name="Mehari Y.T."/>
            <person name="Rice F.C."/>
            <person name="Arivett B.A."/>
            <person name="Farone A.L."/>
            <person name="Berk S.G."/>
            <person name="Farone M.B."/>
        </authorList>
    </citation>
    <scope>NUCLEOTIDE SEQUENCE</scope>
    <source>
        <strain evidence="7">CC99</strain>
    </source>
</reference>
<name>A0AAE3HQ81_9GAMM</name>
<dbReference type="Pfam" id="PF13416">
    <property type="entry name" value="SBP_bac_8"/>
    <property type="match status" value="1"/>
</dbReference>
<evidence type="ECO:0000256" key="1">
    <source>
        <dbReference type="ARBA" id="ARBA00004418"/>
    </source>
</evidence>
<feature type="binding site" evidence="6">
    <location>
        <position position="344"/>
    </location>
    <ligand>
        <name>spermidine</name>
        <dbReference type="ChEBI" id="CHEBI:57834"/>
    </ligand>
</feature>
<evidence type="ECO:0000256" key="4">
    <source>
        <dbReference type="ARBA" id="ARBA00022764"/>
    </source>
</evidence>
<dbReference type="GO" id="GO:0042597">
    <property type="term" value="C:periplasmic space"/>
    <property type="evidence" value="ECO:0007669"/>
    <property type="project" value="UniProtKB-SubCell"/>
</dbReference>